<protein>
    <submittedName>
        <fullName evidence="2">Uncharacterized protein</fullName>
    </submittedName>
</protein>
<dbReference type="AlphaFoldDB" id="A0A1Q8ZJX3"/>
<sequence length="36" mass="3800">MESQCCKRSGVARNPQALCSGGGPEADRDIQHRGGK</sequence>
<feature type="compositionally biased region" description="Basic and acidic residues" evidence="1">
    <location>
        <begin position="25"/>
        <end position="36"/>
    </location>
</feature>
<feature type="region of interest" description="Disordered" evidence="1">
    <location>
        <begin position="16"/>
        <end position="36"/>
    </location>
</feature>
<proteinExistence type="predicted"/>
<dbReference type="EMBL" id="LSRX01009206">
    <property type="protein sequence ID" value="OLP29147.1"/>
    <property type="molecule type" value="Genomic_DNA"/>
</dbReference>
<organism evidence="2 3">
    <name type="scientific">Symbiodinium microadriaticum</name>
    <name type="common">Dinoflagellate</name>
    <name type="synonym">Zooxanthella microadriatica</name>
    <dbReference type="NCBI Taxonomy" id="2951"/>
    <lineage>
        <taxon>Eukaryota</taxon>
        <taxon>Sar</taxon>
        <taxon>Alveolata</taxon>
        <taxon>Dinophyceae</taxon>
        <taxon>Suessiales</taxon>
        <taxon>Symbiodiniaceae</taxon>
        <taxon>Symbiodinium</taxon>
    </lineage>
</organism>
<accession>A0A1Q8ZJX3</accession>
<reference evidence="2 3" key="1">
    <citation type="submission" date="2016-02" db="EMBL/GenBank/DDBJ databases">
        <title>Genome analysis of coral dinoflagellate symbionts highlights evolutionary adaptations to a symbiotic lifestyle.</title>
        <authorList>
            <person name="Aranda M."/>
            <person name="Li Y."/>
            <person name="Liew Y.J."/>
            <person name="Baumgarten S."/>
            <person name="Simakov O."/>
            <person name="Wilson M."/>
            <person name="Piel J."/>
            <person name="Ashoor H."/>
            <person name="Bougouffa S."/>
            <person name="Bajic V.B."/>
            <person name="Ryu T."/>
            <person name="Ravasi T."/>
            <person name="Bayer T."/>
            <person name="Micklem G."/>
            <person name="Kim H."/>
            <person name="Bhak J."/>
            <person name="Lajeunesse T.C."/>
            <person name="Voolstra C.R."/>
        </authorList>
    </citation>
    <scope>NUCLEOTIDE SEQUENCE [LARGE SCALE GENOMIC DNA]</scope>
    <source>
        <strain evidence="2 3">CCMP2467</strain>
    </source>
</reference>
<feature type="non-terminal residue" evidence="2">
    <location>
        <position position="36"/>
    </location>
</feature>
<name>A0A1Q8ZJX3_SYMMI</name>
<dbReference type="Proteomes" id="UP000186817">
    <property type="component" value="Unassembled WGS sequence"/>
</dbReference>
<comment type="caution">
    <text evidence="2">The sequence shown here is derived from an EMBL/GenBank/DDBJ whole genome shotgun (WGS) entry which is preliminary data.</text>
</comment>
<keyword evidence="3" id="KW-1185">Reference proteome</keyword>
<gene>
    <name evidence="2" type="ORF">AK812_SmicGene48895</name>
</gene>
<evidence type="ECO:0000313" key="3">
    <source>
        <dbReference type="Proteomes" id="UP000186817"/>
    </source>
</evidence>
<evidence type="ECO:0000256" key="1">
    <source>
        <dbReference type="SAM" id="MobiDB-lite"/>
    </source>
</evidence>
<evidence type="ECO:0000313" key="2">
    <source>
        <dbReference type="EMBL" id="OLP29147.1"/>
    </source>
</evidence>